<accession>A0ABV0GSG7</accession>
<keyword evidence="3" id="KW-1185">Reference proteome</keyword>
<sequence>MAFFRSLNLNAGHLLVTISTALVAAQILGGPLKTEDVWASNNTRNGGIDIEARYKIDPHTGQLAASIGGTSTSSTAAEDPNQYMADTHCRADGPDTKDPGCDALECPATETNTEAGTPVIWKEAPKAITNPGWTDWIPVTGPTCLYDPQPENVLANIAARILNDFQQLPINPGTLQAQPFPHTLKGAPTNFYTTTGEQDFNLTILGQAVHLTATPANYTYAFGDGTTLGPTPAAGYSIPETQWLNTQTRTSHSYTETGNYQATLTTSFTGTYSVNNGPPLPINGTLNLTTPAQTIQVWKTERALVADTCQENPNSWGCPGAEPK</sequence>
<dbReference type="InterPro" id="IPR000601">
    <property type="entry name" value="PKD_dom"/>
</dbReference>
<evidence type="ECO:0000259" key="1">
    <source>
        <dbReference type="PROSITE" id="PS50093"/>
    </source>
</evidence>
<dbReference type="RefSeq" id="WP_347782445.1">
    <property type="nucleotide sequence ID" value="NZ_JBBMFV010000004.1"/>
</dbReference>
<reference evidence="2 3" key="1">
    <citation type="journal article" date="2024" name="Appl. Microbiol. Biotechnol.">
        <title>Biosynthetic gene clusters with biotechnological applications in novel Antarctic isolates from Actinomycetota.</title>
        <authorList>
            <person name="Bruna P."/>
            <person name="Nunez-Montero K."/>
            <person name="Contreras M.J."/>
            <person name="Leal K."/>
            <person name="Garcia M."/>
            <person name="Abanto M."/>
            <person name="Barrientos L."/>
        </authorList>
    </citation>
    <scope>NUCLEOTIDE SEQUENCE [LARGE SCALE GENOMIC DNA]</scope>
    <source>
        <strain evidence="2 3">Se16.17</strain>
    </source>
</reference>
<dbReference type="CDD" id="cd00146">
    <property type="entry name" value="PKD"/>
    <property type="match status" value="1"/>
</dbReference>
<dbReference type="PROSITE" id="PS50093">
    <property type="entry name" value="PKD"/>
    <property type="match status" value="1"/>
</dbReference>
<proteinExistence type="predicted"/>
<name>A0ABV0GSG7_PAENI</name>
<protein>
    <recommendedName>
        <fullName evidence="1">PKD domain-containing protein</fullName>
    </recommendedName>
</protein>
<organism evidence="2 3">
    <name type="scientific">Paenarthrobacter nicotinovorans</name>
    <name type="common">Arthrobacter nicotinovorans</name>
    <dbReference type="NCBI Taxonomy" id="29320"/>
    <lineage>
        <taxon>Bacteria</taxon>
        <taxon>Bacillati</taxon>
        <taxon>Actinomycetota</taxon>
        <taxon>Actinomycetes</taxon>
        <taxon>Micrococcales</taxon>
        <taxon>Micrococcaceae</taxon>
        <taxon>Paenarthrobacter</taxon>
    </lineage>
</organism>
<dbReference type="Proteomes" id="UP001448614">
    <property type="component" value="Unassembled WGS sequence"/>
</dbReference>
<comment type="caution">
    <text evidence="2">The sequence shown here is derived from an EMBL/GenBank/DDBJ whole genome shotgun (WGS) entry which is preliminary data.</text>
</comment>
<dbReference type="EMBL" id="JBBMFV010000004">
    <property type="protein sequence ID" value="MEO3941368.1"/>
    <property type="molecule type" value="Genomic_DNA"/>
</dbReference>
<gene>
    <name evidence="2" type="ORF">V3C41_09825</name>
</gene>
<evidence type="ECO:0000313" key="2">
    <source>
        <dbReference type="EMBL" id="MEO3941368.1"/>
    </source>
</evidence>
<evidence type="ECO:0000313" key="3">
    <source>
        <dbReference type="Proteomes" id="UP001448614"/>
    </source>
</evidence>
<feature type="domain" description="PKD" evidence="1">
    <location>
        <begin position="212"/>
        <end position="267"/>
    </location>
</feature>